<dbReference type="SUPFAM" id="SSF69593">
    <property type="entry name" value="Glycerol-3-phosphate (1)-acyltransferase"/>
    <property type="match status" value="1"/>
</dbReference>
<evidence type="ECO:0000256" key="15">
    <source>
        <dbReference type="HAMAP-Rule" id="MF_00393"/>
    </source>
</evidence>
<comment type="similarity">
    <text evidence="4 15">Belongs to the GPAT/DAPAT family.</text>
</comment>
<feature type="short sequence motif" description="HXXXXD motif" evidence="15">
    <location>
        <begin position="305"/>
        <end position="310"/>
    </location>
</feature>
<evidence type="ECO:0000256" key="8">
    <source>
        <dbReference type="ARBA" id="ARBA00022516"/>
    </source>
</evidence>
<evidence type="ECO:0000256" key="4">
    <source>
        <dbReference type="ARBA" id="ARBA00007937"/>
    </source>
</evidence>
<reference evidence="18" key="1">
    <citation type="submission" date="2023-09" db="EMBL/GenBank/DDBJ databases">
        <authorList>
            <person name="Li S."/>
            <person name="Li X."/>
            <person name="Zhang C."/>
            <person name="Zhao Z."/>
        </authorList>
    </citation>
    <scope>NUCLEOTIDE SEQUENCE [LARGE SCALE GENOMIC DNA]</scope>
    <source>
        <strain evidence="18">SQ149</strain>
    </source>
</reference>
<dbReference type="InterPro" id="IPR028354">
    <property type="entry name" value="GPAT_PlsB"/>
</dbReference>
<keyword evidence="12 15" id="KW-1208">Phospholipid metabolism</keyword>
<dbReference type="GO" id="GO:0004366">
    <property type="term" value="F:glycerol-3-phosphate O-acyltransferase activity"/>
    <property type="evidence" value="ECO:0007669"/>
    <property type="project" value="UniProtKB-EC"/>
</dbReference>
<comment type="pathway">
    <text evidence="3">Lipid metabolism.</text>
</comment>
<evidence type="ECO:0000256" key="5">
    <source>
        <dbReference type="ARBA" id="ARBA00013113"/>
    </source>
</evidence>
<evidence type="ECO:0000256" key="6">
    <source>
        <dbReference type="ARBA" id="ARBA00013432"/>
    </source>
</evidence>
<evidence type="ECO:0000256" key="2">
    <source>
        <dbReference type="ARBA" id="ARBA00004765"/>
    </source>
</evidence>
<proteinExistence type="inferred from homology"/>
<comment type="domain">
    <text evidence="15">The HXXXXD motif is essential for acyltransferase activity and may constitute the binding site for the phosphate moiety of the glycerol-3-phosphate.</text>
</comment>
<evidence type="ECO:0000256" key="3">
    <source>
        <dbReference type="ARBA" id="ARBA00005189"/>
    </source>
</evidence>
<evidence type="ECO:0000256" key="13">
    <source>
        <dbReference type="ARBA" id="ARBA00023315"/>
    </source>
</evidence>
<dbReference type="Pfam" id="PF01553">
    <property type="entry name" value="Acyltransferase"/>
    <property type="match status" value="1"/>
</dbReference>
<evidence type="ECO:0000256" key="7">
    <source>
        <dbReference type="ARBA" id="ARBA00022475"/>
    </source>
</evidence>
<evidence type="ECO:0000256" key="9">
    <source>
        <dbReference type="ARBA" id="ARBA00022679"/>
    </source>
</evidence>
<dbReference type="InterPro" id="IPR002123">
    <property type="entry name" value="Plipid/glycerol_acylTrfase"/>
</dbReference>
<dbReference type="CDD" id="cd07993">
    <property type="entry name" value="LPLAT_DHAPAT-like"/>
    <property type="match status" value="1"/>
</dbReference>
<sequence>MRALFYFLLSWPVRLLVRCKIIPDNVEALELGDNKDVFYIVRYQSASDLIALQMACKKLNMPDPLETVQVNGQSMNRCICLEKPSSIIPWITRSQTKALSQGLALLKEHESNVTKNAKLIPVNLLWGRAPVKQKANMGDVLADETSPSMFRKFWMVIFLGRDTLARFSAAVSFREMVETQGSDKVAARKLIRMARIHFHRQTIAATGPRLMDRQQMFTALFANPAIKRLITDEAKSKNVSEAEVKKKALGMMKEISADYRQTVIRLGERILGWLWNRLYDGIKVQNADRLRTLSQEGHEIIYVPCHRSHMDYLLLTYVIYHQGLVTPRIAAGINLNFWPAGPIFRKAGAFFIRRSFGGNRLYSTIFREYLGLLFNRGYSVKYYTEGGRSRTGRLLQPKTGMLSMTVQSMLKGIDRPLTLVPVYIGYEHVMEVASYHKELKGSSKQKESIFGIIKAIRKLRNYGKGFVTFGQPMNINEFLNEEVPEWRESIDPIDPPKPKWLTPVVNVMANQVMTEINKAVALNSVTLTALILLSAENNALTRKELEEQLDFFIQLQRSAPFSSDIYIPEESGKELVDSVIRLNKVDVTDDELGQIISLSEQACLEMSYYRNNIIHAYMLPSVVCRLLRTYDKLSTDEIDNKVEQLAQLIKAELYLWQSHDDIVEQTESILAALQTQGLIKLSKAGYWSINEECDTAYMLNLMSACISETVQRYTIVLNIIKQAAPISRSSLESDATTLAKRMSKLHNINAPEFIDRKAQAAVVNALREYGYIESDDSGCFVATARLTELNETLVHLIEPDVLQSILHS</sequence>
<name>A0ABY9TT39_9GAMM</name>
<keyword evidence="15" id="KW-0443">Lipid metabolism</keyword>
<dbReference type="PIRSF" id="PIRSF000437">
    <property type="entry name" value="GPAT_DHAPAT"/>
    <property type="match status" value="1"/>
</dbReference>
<organism evidence="17 18">
    <name type="scientific">Thalassotalea psychrophila</name>
    <dbReference type="NCBI Taxonomy" id="3065647"/>
    <lineage>
        <taxon>Bacteria</taxon>
        <taxon>Pseudomonadati</taxon>
        <taxon>Pseudomonadota</taxon>
        <taxon>Gammaproteobacteria</taxon>
        <taxon>Alteromonadales</taxon>
        <taxon>Colwelliaceae</taxon>
        <taxon>Thalassotalea</taxon>
    </lineage>
</organism>
<dbReference type="InterPro" id="IPR022284">
    <property type="entry name" value="GPAT/DHAPAT"/>
</dbReference>
<keyword evidence="7 15" id="KW-1003">Cell membrane</keyword>
<dbReference type="RefSeq" id="WP_348391087.1">
    <property type="nucleotide sequence ID" value="NZ_CP134145.1"/>
</dbReference>
<comment type="subcellular location">
    <subcellularLocation>
        <location evidence="1 15">Cell membrane</location>
        <topology evidence="1 15">Peripheral membrane protein</topology>
        <orientation evidence="1 15">Cytoplasmic side</orientation>
    </subcellularLocation>
</comment>
<protein>
    <recommendedName>
        <fullName evidence="6 15">Glycerol-3-phosphate acyltransferase</fullName>
        <shortName evidence="15">GPAT</shortName>
        <ecNumber evidence="5 15">2.3.1.15</ecNumber>
    </recommendedName>
</protein>
<keyword evidence="9 15" id="KW-0808">Transferase</keyword>
<dbReference type="Pfam" id="PF19277">
    <property type="entry name" value="GPAT_C"/>
    <property type="match status" value="1"/>
</dbReference>
<dbReference type="Proteomes" id="UP001258994">
    <property type="component" value="Chromosome"/>
</dbReference>
<keyword evidence="10 15" id="KW-0472">Membrane</keyword>
<dbReference type="NCBIfam" id="NF003441">
    <property type="entry name" value="PRK04974.1"/>
    <property type="match status" value="1"/>
</dbReference>
<dbReference type="InterPro" id="IPR045520">
    <property type="entry name" value="GPAT/DHAPAT_C"/>
</dbReference>
<dbReference type="NCBIfam" id="TIGR03703">
    <property type="entry name" value="plsB"/>
    <property type="match status" value="1"/>
</dbReference>
<dbReference type="EC" id="2.3.1.15" evidence="5 15"/>
<dbReference type="EMBL" id="CP134145">
    <property type="protein sequence ID" value="WNC71967.1"/>
    <property type="molecule type" value="Genomic_DNA"/>
</dbReference>
<comment type="pathway">
    <text evidence="2 15">Phospholipid metabolism; CDP-diacylglycerol biosynthesis; CDP-diacylglycerol from sn-glycerol 3-phosphate: step 1/3.</text>
</comment>
<dbReference type="PANTHER" id="PTHR12563:SF17">
    <property type="entry name" value="DIHYDROXYACETONE PHOSPHATE ACYLTRANSFERASE"/>
    <property type="match status" value="1"/>
</dbReference>
<dbReference type="PIRSF" id="PIRSF500064">
    <property type="entry name" value="GPAT"/>
    <property type="match status" value="1"/>
</dbReference>
<dbReference type="SMART" id="SM00563">
    <property type="entry name" value="PlsC"/>
    <property type="match status" value="1"/>
</dbReference>
<evidence type="ECO:0000256" key="1">
    <source>
        <dbReference type="ARBA" id="ARBA00004413"/>
    </source>
</evidence>
<evidence type="ECO:0000313" key="17">
    <source>
        <dbReference type="EMBL" id="WNC71967.1"/>
    </source>
</evidence>
<dbReference type="HAMAP" id="MF_00393">
    <property type="entry name" value="Glyc3P_acyltrans"/>
    <property type="match status" value="1"/>
</dbReference>
<keyword evidence="18" id="KW-1185">Reference proteome</keyword>
<gene>
    <name evidence="15 17" type="primary">plsB</name>
    <name evidence="17" type="ORF">RGQ13_17890</name>
</gene>
<keyword evidence="8 15" id="KW-0444">Lipid biosynthesis</keyword>
<keyword evidence="11 15" id="KW-0594">Phospholipid biosynthesis</keyword>
<comment type="catalytic activity">
    <reaction evidence="14 15">
        <text>sn-glycerol 3-phosphate + an acyl-CoA = a 1-acyl-sn-glycero-3-phosphate + CoA</text>
        <dbReference type="Rhea" id="RHEA:15325"/>
        <dbReference type="ChEBI" id="CHEBI:57287"/>
        <dbReference type="ChEBI" id="CHEBI:57597"/>
        <dbReference type="ChEBI" id="CHEBI:57970"/>
        <dbReference type="ChEBI" id="CHEBI:58342"/>
        <dbReference type="EC" id="2.3.1.15"/>
    </reaction>
</comment>
<evidence type="ECO:0000256" key="14">
    <source>
        <dbReference type="ARBA" id="ARBA00048427"/>
    </source>
</evidence>
<evidence type="ECO:0000259" key="16">
    <source>
        <dbReference type="SMART" id="SM00563"/>
    </source>
</evidence>
<evidence type="ECO:0000256" key="10">
    <source>
        <dbReference type="ARBA" id="ARBA00023136"/>
    </source>
</evidence>
<evidence type="ECO:0000256" key="11">
    <source>
        <dbReference type="ARBA" id="ARBA00023209"/>
    </source>
</evidence>
<accession>A0ABY9TT39</accession>
<evidence type="ECO:0000256" key="12">
    <source>
        <dbReference type="ARBA" id="ARBA00023264"/>
    </source>
</evidence>
<dbReference type="PANTHER" id="PTHR12563">
    <property type="entry name" value="GLYCEROL-3-PHOSPHATE ACYLTRANSFERASE"/>
    <property type="match status" value="1"/>
</dbReference>
<evidence type="ECO:0000313" key="18">
    <source>
        <dbReference type="Proteomes" id="UP001258994"/>
    </source>
</evidence>
<dbReference type="InterPro" id="IPR041728">
    <property type="entry name" value="GPAT/DHAPAT_LPLAT"/>
</dbReference>
<keyword evidence="13 15" id="KW-0012">Acyltransferase</keyword>
<feature type="domain" description="Phospholipid/glycerol acyltransferase" evidence="16">
    <location>
        <begin position="300"/>
        <end position="427"/>
    </location>
</feature>